<name>A0A1G8BX08_ANETH</name>
<reference evidence="1 4" key="2">
    <citation type="submission" date="2021-08" db="EMBL/GenBank/DDBJ databases">
        <title>Complete genome sequence of the strain Aneurinibacillus thermoaerophilus CCM 8960.</title>
        <authorList>
            <person name="Musilova J."/>
            <person name="Kourilova X."/>
            <person name="Pernicova I."/>
            <person name="Bezdicek M."/>
            <person name="Lengerova M."/>
            <person name="Obruca S."/>
            <person name="Sedlar K."/>
        </authorList>
    </citation>
    <scope>NUCLEOTIDE SEQUENCE [LARGE SCALE GENOMIC DNA]</scope>
    <source>
        <strain evidence="1 4">CCM 8960</strain>
    </source>
</reference>
<keyword evidence="4" id="KW-1185">Reference proteome</keyword>
<dbReference type="RefSeq" id="WP_057897768.1">
    <property type="nucleotide sequence ID" value="NZ_CP080764.1"/>
</dbReference>
<proteinExistence type="predicted"/>
<dbReference type="Proteomes" id="UP000826616">
    <property type="component" value="Chromosome"/>
</dbReference>
<dbReference type="GeneID" id="97142769"/>
<dbReference type="Proteomes" id="UP000198956">
    <property type="component" value="Unassembled WGS sequence"/>
</dbReference>
<organism evidence="2 3">
    <name type="scientific">Aneurinibacillus thermoaerophilus</name>
    <dbReference type="NCBI Taxonomy" id="143495"/>
    <lineage>
        <taxon>Bacteria</taxon>
        <taxon>Bacillati</taxon>
        <taxon>Bacillota</taxon>
        <taxon>Bacilli</taxon>
        <taxon>Bacillales</taxon>
        <taxon>Paenibacillaceae</taxon>
        <taxon>Aneurinibacillus group</taxon>
        <taxon>Aneurinibacillus</taxon>
    </lineage>
</organism>
<dbReference type="AlphaFoldDB" id="A0A1G8BX08"/>
<dbReference type="OrthoDB" id="2625503at2"/>
<gene>
    <name evidence="1" type="ORF">K3F53_15405</name>
    <name evidence="2" type="ORF">SAMN04489735_10224</name>
</gene>
<protein>
    <submittedName>
        <fullName evidence="2">Uncharacterized protein</fullName>
    </submittedName>
</protein>
<evidence type="ECO:0000313" key="1">
    <source>
        <dbReference type="EMBL" id="QYY42231.1"/>
    </source>
</evidence>
<evidence type="ECO:0000313" key="2">
    <source>
        <dbReference type="EMBL" id="SDH37603.1"/>
    </source>
</evidence>
<sequence>MSISIGENRAAFAAYTKLTLVSRFQNQINGIQPNTQSKTSMGFPEFMERLRKNEVVNEKYARTILNKQREDSLINSRYNGNPQFESEKLSFIEKAYNLGIVDEYGTLINTRL</sequence>
<dbReference type="EMBL" id="FNDE01000022">
    <property type="protein sequence ID" value="SDH37603.1"/>
    <property type="molecule type" value="Genomic_DNA"/>
</dbReference>
<dbReference type="EMBL" id="CP080764">
    <property type="protein sequence ID" value="QYY42231.1"/>
    <property type="molecule type" value="Genomic_DNA"/>
</dbReference>
<accession>A0A1G8BX08</accession>
<evidence type="ECO:0000313" key="3">
    <source>
        <dbReference type="Proteomes" id="UP000198956"/>
    </source>
</evidence>
<reference evidence="2 3" key="1">
    <citation type="submission" date="2016-10" db="EMBL/GenBank/DDBJ databases">
        <authorList>
            <person name="de Groot N.N."/>
        </authorList>
    </citation>
    <scope>NUCLEOTIDE SEQUENCE [LARGE SCALE GENOMIC DNA]</scope>
    <source>
        <strain evidence="2 3">L 420-91</strain>
    </source>
</reference>
<evidence type="ECO:0000313" key="4">
    <source>
        <dbReference type="Proteomes" id="UP000826616"/>
    </source>
</evidence>